<name>A0ABM0MUV7_SACKO</name>
<proteinExistence type="inferred from homology"/>
<dbReference type="EC" id="2.4.1.-" evidence="10"/>
<comment type="subcellular location">
    <subcellularLocation>
        <location evidence="1 10">Golgi apparatus membrane</location>
        <topology evidence="1 10">Single-pass type II membrane protein</topology>
    </subcellularLocation>
</comment>
<reference evidence="12" key="1">
    <citation type="submission" date="2025-08" db="UniProtKB">
        <authorList>
            <consortium name="RefSeq"/>
        </authorList>
    </citation>
    <scope>IDENTIFICATION</scope>
    <source>
        <tissue evidence="12">Testes</tissue>
    </source>
</reference>
<keyword evidence="11" id="KW-1185">Reference proteome</keyword>
<keyword evidence="9 10" id="KW-0472">Membrane</keyword>
<keyword evidence="8 10" id="KW-0333">Golgi apparatus</keyword>
<evidence type="ECO:0000313" key="12">
    <source>
        <dbReference type="RefSeq" id="XP_006823798.1"/>
    </source>
</evidence>
<dbReference type="Gene3D" id="3.90.550.50">
    <property type="match status" value="1"/>
</dbReference>
<feature type="transmembrane region" description="Helical" evidence="10">
    <location>
        <begin position="7"/>
        <end position="26"/>
    </location>
</feature>
<evidence type="ECO:0000256" key="7">
    <source>
        <dbReference type="ARBA" id="ARBA00022989"/>
    </source>
</evidence>
<evidence type="ECO:0000256" key="5">
    <source>
        <dbReference type="ARBA" id="ARBA00022692"/>
    </source>
</evidence>
<dbReference type="PANTHER" id="PTHR11214:SF314">
    <property type="entry name" value="HEXOSYLTRANSFERASE"/>
    <property type="match status" value="1"/>
</dbReference>
<dbReference type="InterPro" id="IPR002659">
    <property type="entry name" value="Glyco_trans_31"/>
</dbReference>
<evidence type="ECO:0000256" key="10">
    <source>
        <dbReference type="RuleBase" id="RU363063"/>
    </source>
</evidence>
<evidence type="ECO:0000256" key="3">
    <source>
        <dbReference type="ARBA" id="ARBA00022676"/>
    </source>
</evidence>
<dbReference type="Proteomes" id="UP000694865">
    <property type="component" value="Unplaced"/>
</dbReference>
<keyword evidence="5 10" id="KW-0812">Transmembrane</keyword>
<evidence type="ECO:0000256" key="8">
    <source>
        <dbReference type="ARBA" id="ARBA00023034"/>
    </source>
</evidence>
<evidence type="ECO:0000313" key="11">
    <source>
        <dbReference type="Proteomes" id="UP000694865"/>
    </source>
</evidence>
<dbReference type="RefSeq" id="XP_006823798.1">
    <property type="nucleotide sequence ID" value="XM_006823735.1"/>
</dbReference>
<keyword evidence="4" id="KW-0808">Transferase</keyword>
<accession>A0ABM0MUV7</accession>
<keyword evidence="6 10" id="KW-0735">Signal-anchor</keyword>
<evidence type="ECO:0000256" key="9">
    <source>
        <dbReference type="ARBA" id="ARBA00023136"/>
    </source>
</evidence>
<organism evidence="11 12">
    <name type="scientific">Saccoglossus kowalevskii</name>
    <name type="common">Acorn worm</name>
    <dbReference type="NCBI Taxonomy" id="10224"/>
    <lineage>
        <taxon>Eukaryota</taxon>
        <taxon>Metazoa</taxon>
        <taxon>Hemichordata</taxon>
        <taxon>Enteropneusta</taxon>
        <taxon>Harrimaniidae</taxon>
        <taxon>Saccoglossus</taxon>
    </lineage>
</organism>
<dbReference type="PANTHER" id="PTHR11214">
    <property type="entry name" value="BETA-1,3-N-ACETYLGLUCOSAMINYLTRANSFERASE"/>
    <property type="match status" value="1"/>
</dbReference>
<evidence type="ECO:0000256" key="1">
    <source>
        <dbReference type="ARBA" id="ARBA00004323"/>
    </source>
</evidence>
<keyword evidence="7 10" id="KW-1133">Transmembrane helix</keyword>
<evidence type="ECO:0000256" key="4">
    <source>
        <dbReference type="ARBA" id="ARBA00022679"/>
    </source>
</evidence>
<comment type="similarity">
    <text evidence="2 10">Belongs to the glycosyltransferase 31 family.</text>
</comment>
<evidence type="ECO:0000256" key="2">
    <source>
        <dbReference type="ARBA" id="ARBA00008661"/>
    </source>
</evidence>
<evidence type="ECO:0000256" key="6">
    <source>
        <dbReference type="ARBA" id="ARBA00022968"/>
    </source>
</evidence>
<keyword evidence="3 10" id="KW-0328">Glycosyltransferase</keyword>
<dbReference type="Pfam" id="PF01762">
    <property type="entry name" value="Galactosyl_T"/>
    <property type="match status" value="1"/>
</dbReference>
<sequence length="336" mass="38940">MISKLEWLKTALLIVLVISMIFIIMLDRELLNDDESTAVPIAIKRENKQTIFNLTFLNLDTAYVLPFEFLENPSHHCIDPPFLLMITLSAPTHFKAREVIRNHRGNITNVAEHKVVQLFIVGKQANDTGNVIRHLHMEYLEYEDIILIDAFDNYQNVTLKAAMLLKWAVHHCRRAKYILKTDDDVLVILKNTVMLLESAPPRNVAIGRVFPHAFALRNQTAKNRSTKQQWPYKYYPPFIVGVTCIVSQDVAQRMYEQSLHIRMFHIQDVYYGILFWLIGIKPQHNNHFAVLASNVCKLPCCRNNIVAVHFSGTENLYRHIKNVTEYNLLNDTKSCI</sequence>
<dbReference type="GeneID" id="102809996"/>
<gene>
    <name evidence="12" type="primary">LOC102809996</name>
</gene>
<protein>
    <recommendedName>
        <fullName evidence="10">Hexosyltransferase</fullName>
        <ecNumber evidence="10">2.4.1.-</ecNumber>
    </recommendedName>
</protein>